<evidence type="ECO:0000313" key="6">
    <source>
        <dbReference type="Proteomes" id="UP000297839"/>
    </source>
</evidence>
<dbReference type="InterPro" id="IPR008816">
    <property type="entry name" value="Gly_zipper_2TM_dom"/>
</dbReference>
<sequence>MKKSVVIALAALAGTAAVQAQEVGRVLSTTPVIQQVAVPRQICNQQAVAVEQPTTGAGGVMGAIAGGAIGSTIGAGSGRGVATVIGALGGAVLGNNLEGGNRTQLQNVQQCTTQTFYENRATSYNVVYEYAGRQYQVNMPNDPGPTVQLQVTPVNAAPPPPQTLAPVQTAPIAAAPVYVQPAPTVVVPSTVVYPAYYPRPYYYPPVSLSLGYVWGGGHHRHWR</sequence>
<keyword evidence="6" id="KW-1185">Reference proteome</keyword>
<feature type="signal peptide" evidence="3">
    <location>
        <begin position="1"/>
        <end position="20"/>
    </location>
</feature>
<comment type="subcellular location">
    <subcellularLocation>
        <location evidence="1">Membrane</location>
    </subcellularLocation>
</comment>
<feature type="domain" description="Glycine zipper 2TM" evidence="4">
    <location>
        <begin position="57"/>
        <end position="97"/>
    </location>
</feature>
<keyword evidence="3" id="KW-0732">Signal</keyword>
<dbReference type="RefSeq" id="WP_135250554.1">
    <property type="nucleotide sequence ID" value="NZ_SMLK01000004.1"/>
</dbReference>
<dbReference type="InterPro" id="IPR051407">
    <property type="entry name" value="Bact_OM_lipoprot/Surf_antigen"/>
</dbReference>
<name>A0A4Z0BQ91_9BURK</name>
<dbReference type="AlphaFoldDB" id="A0A4Z0BQ91"/>
<feature type="chain" id="PRO_5021503441" evidence="3">
    <location>
        <begin position="21"/>
        <end position="223"/>
    </location>
</feature>
<evidence type="ECO:0000313" key="5">
    <source>
        <dbReference type="EMBL" id="TFZ00215.1"/>
    </source>
</evidence>
<accession>A0A4Z0BQ91</accession>
<dbReference type="Proteomes" id="UP000297839">
    <property type="component" value="Unassembled WGS sequence"/>
</dbReference>
<dbReference type="OrthoDB" id="8909257at2"/>
<dbReference type="PANTHER" id="PTHR35603:SF2">
    <property type="entry name" value="OUTER MEMBRANE LIPOPROTEIN"/>
    <property type="match status" value="1"/>
</dbReference>
<evidence type="ECO:0000259" key="4">
    <source>
        <dbReference type="Pfam" id="PF05433"/>
    </source>
</evidence>
<keyword evidence="2" id="KW-0472">Membrane</keyword>
<dbReference type="PANTHER" id="PTHR35603">
    <property type="match status" value="1"/>
</dbReference>
<evidence type="ECO:0000256" key="2">
    <source>
        <dbReference type="ARBA" id="ARBA00023136"/>
    </source>
</evidence>
<dbReference type="GO" id="GO:0019867">
    <property type="term" value="C:outer membrane"/>
    <property type="evidence" value="ECO:0007669"/>
    <property type="project" value="InterPro"/>
</dbReference>
<dbReference type="EMBL" id="SMLK01000004">
    <property type="protein sequence ID" value="TFZ00215.1"/>
    <property type="molecule type" value="Genomic_DNA"/>
</dbReference>
<organism evidence="5 6">
    <name type="scientific">Ramlibacter humi</name>
    <dbReference type="NCBI Taxonomy" id="2530451"/>
    <lineage>
        <taxon>Bacteria</taxon>
        <taxon>Pseudomonadati</taxon>
        <taxon>Pseudomonadota</taxon>
        <taxon>Betaproteobacteria</taxon>
        <taxon>Burkholderiales</taxon>
        <taxon>Comamonadaceae</taxon>
        <taxon>Ramlibacter</taxon>
    </lineage>
</organism>
<proteinExistence type="predicted"/>
<evidence type="ECO:0000256" key="3">
    <source>
        <dbReference type="SAM" id="SignalP"/>
    </source>
</evidence>
<reference evidence="5 6" key="1">
    <citation type="submission" date="2019-03" db="EMBL/GenBank/DDBJ databases">
        <title>Ramlibacter sp. 18x22-1, whole genome shotgun sequence.</title>
        <authorList>
            <person name="Zhang X."/>
            <person name="Feng G."/>
            <person name="Zhu H."/>
        </authorList>
    </citation>
    <scope>NUCLEOTIDE SEQUENCE [LARGE SCALE GENOMIC DNA]</scope>
    <source>
        <strain evidence="5 6">18x22-1</strain>
    </source>
</reference>
<comment type="caution">
    <text evidence="5">The sequence shown here is derived from an EMBL/GenBank/DDBJ whole genome shotgun (WGS) entry which is preliminary data.</text>
</comment>
<protein>
    <submittedName>
        <fullName evidence="5">Glycine zipper 2TM domain-containing protein</fullName>
    </submittedName>
</protein>
<evidence type="ECO:0000256" key="1">
    <source>
        <dbReference type="ARBA" id="ARBA00004370"/>
    </source>
</evidence>
<dbReference type="Pfam" id="PF05433">
    <property type="entry name" value="Rick_17kDa_Anti"/>
    <property type="match status" value="1"/>
</dbReference>
<gene>
    <name evidence="5" type="ORF">EZ216_14030</name>
</gene>